<comment type="caution">
    <text evidence="1">The sequence shown here is derived from an EMBL/GenBank/DDBJ whole genome shotgun (WGS) entry which is preliminary data.</text>
</comment>
<reference evidence="1" key="1">
    <citation type="submission" date="2020-03" db="EMBL/GenBank/DDBJ databases">
        <title>Psychroflexus Maritimus sp. nov., isolate from marine sediment.</title>
        <authorList>
            <person name="Zhong Y.-L."/>
        </authorList>
    </citation>
    <scope>NUCLEOTIDE SEQUENCE</scope>
    <source>
        <strain evidence="1">C1</strain>
    </source>
</reference>
<gene>
    <name evidence="1" type="ORF">G7034_09055</name>
</gene>
<proteinExistence type="predicted"/>
<evidence type="ECO:0000313" key="2">
    <source>
        <dbReference type="Proteomes" id="UP000643701"/>
    </source>
</evidence>
<dbReference type="EMBL" id="JAANAS010000064">
    <property type="protein sequence ID" value="NGZ90403.1"/>
    <property type="molecule type" value="Genomic_DNA"/>
</dbReference>
<evidence type="ECO:0000313" key="1">
    <source>
        <dbReference type="EMBL" id="NGZ90403.1"/>
    </source>
</evidence>
<organism evidence="1 2">
    <name type="scientific">Psychroflexus maritimus</name>
    <dbReference type="NCBI Taxonomy" id="2714865"/>
    <lineage>
        <taxon>Bacteria</taxon>
        <taxon>Pseudomonadati</taxon>
        <taxon>Bacteroidota</taxon>
        <taxon>Flavobacteriia</taxon>
        <taxon>Flavobacteriales</taxon>
        <taxon>Flavobacteriaceae</taxon>
        <taxon>Psychroflexus</taxon>
    </lineage>
</organism>
<dbReference type="Proteomes" id="UP000643701">
    <property type="component" value="Unassembled WGS sequence"/>
</dbReference>
<protein>
    <submittedName>
        <fullName evidence="1">Uncharacterized protein</fullName>
    </submittedName>
</protein>
<sequence length="202" mass="23960">MIRFKILLIGILIMQLNFSCSEKFATNEMENNFTSEQIKDLKKIRDFFENQICGENKLDFGDCFRKIPHDSLYAYGIPFWKQIDFEKQKDLYNNISESTFNEIWEFCKTTYFKSGKVTRTVCSSNGDYQNYLTELGKMNPKIEKYAERLLSAGDWSSGNIHYQVFSDEKNFDLNNSDIQLILSIHYLTFNDQEKRNEKWNSE</sequence>
<accession>A0A967AFQ6</accession>
<keyword evidence="2" id="KW-1185">Reference proteome</keyword>
<name>A0A967AFQ6_9FLAO</name>
<dbReference type="RefSeq" id="WP_166400651.1">
    <property type="nucleotide sequence ID" value="NZ_JAANAS010000064.1"/>
</dbReference>
<dbReference type="AlphaFoldDB" id="A0A967AFQ6"/>